<dbReference type="Pfam" id="PF00015">
    <property type="entry name" value="MCPsignal"/>
    <property type="match status" value="1"/>
</dbReference>
<evidence type="ECO:0000259" key="5">
    <source>
        <dbReference type="PROSITE" id="PS50111"/>
    </source>
</evidence>
<feature type="domain" description="Methyl-accepting transducer" evidence="5">
    <location>
        <begin position="407"/>
        <end position="664"/>
    </location>
</feature>
<dbReference type="Gene3D" id="1.10.287.950">
    <property type="entry name" value="Methyl-accepting chemotaxis protein"/>
    <property type="match status" value="1"/>
</dbReference>
<comment type="caution">
    <text evidence="6">The sequence shown here is derived from an EMBL/GenBank/DDBJ whole genome shotgun (WGS) entry which is preliminary data.</text>
</comment>
<evidence type="ECO:0000313" key="7">
    <source>
        <dbReference type="Proteomes" id="UP001501510"/>
    </source>
</evidence>
<dbReference type="SUPFAM" id="SSF58104">
    <property type="entry name" value="Methyl-accepting chemotaxis protein (MCP) signaling domain"/>
    <property type="match status" value="1"/>
</dbReference>
<dbReference type="Pfam" id="PF22673">
    <property type="entry name" value="MCP-like_PDC_1"/>
    <property type="match status" value="1"/>
</dbReference>
<dbReference type="PROSITE" id="PS50111">
    <property type="entry name" value="CHEMOTAXIS_TRANSDUC_2"/>
    <property type="match status" value="1"/>
</dbReference>
<keyword evidence="7" id="KW-1185">Reference proteome</keyword>
<protein>
    <submittedName>
        <fullName evidence="6">Methyl-accepting chemotaxis protein</fullName>
    </submittedName>
</protein>
<gene>
    <name evidence="6" type="ORF">GCM10008906_20380</name>
</gene>
<dbReference type="SMART" id="SM00283">
    <property type="entry name" value="MA"/>
    <property type="match status" value="1"/>
</dbReference>
<keyword evidence="1 2" id="KW-0807">Transducer</keyword>
<evidence type="ECO:0000256" key="3">
    <source>
        <dbReference type="SAM" id="Coils"/>
    </source>
</evidence>
<feature type="coiled-coil region" evidence="3">
    <location>
        <begin position="604"/>
        <end position="631"/>
    </location>
</feature>
<dbReference type="InterPro" id="IPR004089">
    <property type="entry name" value="MCPsignal_dom"/>
</dbReference>
<keyword evidence="3" id="KW-0175">Coiled coil</keyword>
<sequence>MKKISTKIVLSIISCTIVISILVGGLTLYGNRKILKEECENRILNMTEAKASTLDNTYIKVESIAEDLEKSSIALFDENKVKKDKKYIDEYTKSLDPVIKNIISSKDKGMGAYVLVNPNFAYTEKASIVNYEDVNHNGKFEKLEYDYKKADFKEENKDNKWYFDLLKKRNGFWDKPHKDHNGRIKISYQKPIYKGEILIGIVGVDMDFDQYKKMINNIKIYDTGYAFLLDDNSQFVVNKNHKMNEKLKDYNKDVYDKISSKLKENSLGSFESKIGNSNKIVAFSKTYNGWVLVSEAPTSEIFKRENKIIMISVGVIIIGCMIAALYAVYISKRITKPILNNIDFMENLSHLNLSKTVDDTGYLDNKDETGQMIKVSMNLSCELKNIITDIRDKSYEVNNYSGFVKDNIQKMKESVNAISETIEQLASGSNDQVEECTNGMKKLDELSKEIDASVNSNEMLREHYNKTVDANKNGLESMKDLKVKMNDSNATMEEINSNINILSDKSQFIGEIINTIENIADQTNLLALNAAIEAARAGESGKGFAVVADEIRKLAEETSNSTKQISNIINEIKEEVEIVNGNMEKGKKCVEGQNEGLIKANEAFNNIESSIKDMLKEIKSLSKNVSNVDEEKKVVIGSIEGITAICEESSAGTEEILTSVQEEVEQINKIVDAMRHFKEISEKLDATVNKFKL</sequence>
<keyword evidence="4" id="KW-0472">Membrane</keyword>
<evidence type="ECO:0000256" key="4">
    <source>
        <dbReference type="SAM" id="Phobius"/>
    </source>
</evidence>
<organism evidence="6 7">
    <name type="scientific">Clostridium oceanicum</name>
    <dbReference type="NCBI Taxonomy" id="1543"/>
    <lineage>
        <taxon>Bacteria</taxon>
        <taxon>Bacillati</taxon>
        <taxon>Bacillota</taxon>
        <taxon>Clostridia</taxon>
        <taxon>Eubacteriales</taxon>
        <taxon>Clostridiaceae</taxon>
        <taxon>Clostridium</taxon>
    </lineage>
</organism>
<evidence type="ECO:0000313" key="6">
    <source>
        <dbReference type="EMBL" id="GAA0740420.1"/>
    </source>
</evidence>
<dbReference type="PANTHER" id="PTHR32089">
    <property type="entry name" value="METHYL-ACCEPTING CHEMOTAXIS PROTEIN MCPB"/>
    <property type="match status" value="1"/>
</dbReference>
<dbReference type="Gene3D" id="3.30.450.20">
    <property type="entry name" value="PAS domain"/>
    <property type="match status" value="1"/>
</dbReference>
<feature type="transmembrane region" description="Helical" evidence="4">
    <location>
        <begin position="6"/>
        <end position="29"/>
    </location>
</feature>
<dbReference type="Proteomes" id="UP001501510">
    <property type="component" value="Unassembled WGS sequence"/>
</dbReference>
<dbReference type="RefSeq" id="WP_343761366.1">
    <property type="nucleotide sequence ID" value="NZ_BAAACG010000009.1"/>
</dbReference>
<proteinExistence type="predicted"/>
<dbReference type="CDD" id="cd12912">
    <property type="entry name" value="PDC2_MCP_like"/>
    <property type="match status" value="1"/>
</dbReference>
<dbReference type="CDD" id="cd11386">
    <property type="entry name" value="MCP_signal"/>
    <property type="match status" value="1"/>
</dbReference>
<evidence type="ECO:0000256" key="2">
    <source>
        <dbReference type="PROSITE-ProRule" id="PRU00284"/>
    </source>
</evidence>
<feature type="transmembrane region" description="Helical" evidence="4">
    <location>
        <begin position="308"/>
        <end position="329"/>
    </location>
</feature>
<accession>A0ABP3UQA6</accession>
<dbReference type="PANTHER" id="PTHR32089:SF112">
    <property type="entry name" value="LYSOZYME-LIKE PROTEIN-RELATED"/>
    <property type="match status" value="1"/>
</dbReference>
<dbReference type="EMBL" id="BAAACG010000009">
    <property type="protein sequence ID" value="GAA0740420.1"/>
    <property type="molecule type" value="Genomic_DNA"/>
</dbReference>
<name>A0ABP3UQA6_9CLOT</name>
<keyword evidence="4" id="KW-1133">Transmembrane helix</keyword>
<evidence type="ECO:0000256" key="1">
    <source>
        <dbReference type="ARBA" id="ARBA00023224"/>
    </source>
</evidence>
<keyword evidence="4" id="KW-0812">Transmembrane</keyword>
<reference evidence="7" key="1">
    <citation type="journal article" date="2019" name="Int. J. Syst. Evol. Microbiol.">
        <title>The Global Catalogue of Microorganisms (GCM) 10K type strain sequencing project: providing services to taxonomists for standard genome sequencing and annotation.</title>
        <authorList>
            <consortium name="The Broad Institute Genomics Platform"/>
            <consortium name="The Broad Institute Genome Sequencing Center for Infectious Disease"/>
            <person name="Wu L."/>
            <person name="Ma J."/>
        </authorList>
    </citation>
    <scope>NUCLEOTIDE SEQUENCE [LARGE SCALE GENOMIC DNA]</scope>
    <source>
        <strain evidence="7">JCM 1407</strain>
    </source>
</reference>
<feature type="coiled-coil region" evidence="3">
    <location>
        <begin position="443"/>
        <end position="505"/>
    </location>
</feature>